<gene>
    <name evidence="1" type="ORF">AAW31_07670</name>
    <name evidence="2" type="ORF">BCL69_102622</name>
</gene>
<evidence type="ECO:0000313" key="3">
    <source>
        <dbReference type="Proteomes" id="UP000034156"/>
    </source>
</evidence>
<evidence type="ECO:0000313" key="4">
    <source>
        <dbReference type="Proteomes" id="UP000324176"/>
    </source>
</evidence>
<organism evidence="1 3">
    <name type="scientific">Nitrosomonas communis</name>
    <dbReference type="NCBI Taxonomy" id="44574"/>
    <lineage>
        <taxon>Bacteria</taxon>
        <taxon>Pseudomonadati</taxon>
        <taxon>Pseudomonadota</taxon>
        <taxon>Betaproteobacteria</taxon>
        <taxon>Nitrosomonadales</taxon>
        <taxon>Nitrosomonadaceae</taxon>
        <taxon>Nitrosomonas</taxon>
    </lineage>
</organism>
<dbReference type="KEGG" id="nco:AAW31_07670"/>
<dbReference type="Proteomes" id="UP000324176">
    <property type="component" value="Unassembled WGS sequence"/>
</dbReference>
<protein>
    <submittedName>
        <fullName evidence="1">Uncharacterized protein</fullName>
    </submittedName>
</protein>
<dbReference type="OrthoDB" id="8548405at2"/>
<keyword evidence="3" id="KW-1185">Reference proteome</keyword>
<reference evidence="1 3" key="2">
    <citation type="journal article" date="2016" name="Genome Announc.">
        <title>Genome Sequence of Nitrosomonas communis Strain Nm2, a Mesophilic Ammonia-Oxidizing Bacterium Isolated from Mediterranean Soil.</title>
        <authorList>
            <person name="Kozlowski J.A."/>
            <person name="Kits K.D."/>
            <person name="Stein L.Y."/>
        </authorList>
    </citation>
    <scope>NUCLEOTIDE SEQUENCE [LARGE SCALE GENOMIC DNA]</scope>
    <source>
        <strain evidence="1 3">Nm2</strain>
    </source>
</reference>
<sequence length="99" mass="11260">MNIKARTLIPAIALTAFVTPIFAHKYEAEVKLYQLPEPVQQTIIANLQGGEAQKIEKEIMNSATTYDVHVKTRDWRTFDMRVDENGRLVLEGQPSPLSY</sequence>
<proteinExistence type="predicted"/>
<dbReference type="Gene3D" id="3.30.505.20">
    <property type="match status" value="1"/>
</dbReference>
<reference evidence="2 4" key="3">
    <citation type="submission" date="2019-07" db="EMBL/GenBank/DDBJ databases">
        <title>Active sludge and wastewater microbial communities from Klosterneuburg, Austria.</title>
        <authorList>
            <person name="Wagner M."/>
        </authorList>
    </citation>
    <scope>NUCLEOTIDE SEQUENCE [LARGE SCALE GENOMIC DNA]</scope>
    <source>
        <strain evidence="2 4">Nm2</strain>
    </source>
</reference>
<accession>A0A0F7KFT6</accession>
<dbReference type="EMBL" id="CP011451">
    <property type="protein sequence ID" value="AKH37709.1"/>
    <property type="molecule type" value="Genomic_DNA"/>
</dbReference>
<evidence type="ECO:0000313" key="1">
    <source>
        <dbReference type="EMBL" id="AKH37709.1"/>
    </source>
</evidence>
<dbReference type="Proteomes" id="UP000034156">
    <property type="component" value="Chromosome"/>
</dbReference>
<name>A0A0F7KFT6_9PROT</name>
<dbReference type="AlphaFoldDB" id="A0A0F7KFT6"/>
<evidence type="ECO:0000313" key="2">
    <source>
        <dbReference type="EMBL" id="TYP87301.1"/>
    </source>
</evidence>
<dbReference type="PATRIC" id="fig|44574.3.peg.1861"/>
<dbReference type="EMBL" id="VNHT01000026">
    <property type="protein sequence ID" value="TYP87301.1"/>
    <property type="molecule type" value="Genomic_DNA"/>
</dbReference>
<reference evidence="3" key="1">
    <citation type="submission" date="2015-05" db="EMBL/GenBank/DDBJ databases">
        <title>Draft genome of Nitrosomonas communis strain Nm2.</title>
        <authorList>
            <person name="Kozlowski J.A."/>
            <person name="Kits K.D."/>
            <person name="Stein L.Y."/>
        </authorList>
    </citation>
    <scope>NUCLEOTIDE SEQUENCE [LARGE SCALE GENOMIC DNA]</scope>
    <source>
        <strain evidence="3">Nm2</strain>
    </source>
</reference>
<dbReference type="RefSeq" id="WP_046849783.1">
    <property type="nucleotide sequence ID" value="NZ_CP011451.1"/>
</dbReference>